<keyword evidence="2" id="KW-0732">Signal</keyword>
<protein>
    <submittedName>
        <fullName evidence="3">Spy/CpxP family protein refolding chaperone</fullName>
    </submittedName>
</protein>
<evidence type="ECO:0000313" key="3">
    <source>
        <dbReference type="EMBL" id="MFA9479082.1"/>
    </source>
</evidence>
<comment type="caution">
    <text evidence="3">The sequence shown here is derived from an EMBL/GenBank/DDBJ whole genome shotgun (WGS) entry which is preliminary data.</text>
</comment>
<feature type="chain" id="PRO_5046397393" evidence="2">
    <location>
        <begin position="26"/>
        <end position="189"/>
    </location>
</feature>
<dbReference type="Gene3D" id="1.20.120.1490">
    <property type="match status" value="1"/>
</dbReference>
<reference evidence="3 4" key="1">
    <citation type="submission" date="2024-08" db="EMBL/GenBank/DDBJ databases">
        <title>Whole-genome sequencing of halo(alkali)philic microorganisms from hypersaline lakes.</title>
        <authorList>
            <person name="Sorokin D.Y."/>
            <person name="Merkel A.Y."/>
            <person name="Messina E."/>
            <person name="Yakimov M."/>
        </authorList>
    </citation>
    <scope>NUCLEOTIDE SEQUENCE [LARGE SCALE GENOMIC DNA]</scope>
    <source>
        <strain evidence="3 4">AB-hyl4</strain>
    </source>
</reference>
<dbReference type="Proteomes" id="UP001575105">
    <property type="component" value="Unassembled WGS sequence"/>
</dbReference>
<dbReference type="RefSeq" id="WP_425346009.1">
    <property type="nucleotide sequence ID" value="NZ_JBGUBD010000007.1"/>
</dbReference>
<accession>A0ABV4U8D3</accession>
<evidence type="ECO:0000313" key="4">
    <source>
        <dbReference type="Proteomes" id="UP001575105"/>
    </source>
</evidence>
<organism evidence="3 4">
    <name type="scientific">Natronomicrosphaera hydrolytica</name>
    <dbReference type="NCBI Taxonomy" id="3242702"/>
    <lineage>
        <taxon>Bacteria</taxon>
        <taxon>Pseudomonadati</taxon>
        <taxon>Planctomycetota</taxon>
        <taxon>Phycisphaerae</taxon>
        <taxon>Phycisphaerales</taxon>
        <taxon>Phycisphaeraceae</taxon>
        <taxon>Natronomicrosphaera</taxon>
    </lineage>
</organism>
<evidence type="ECO:0000256" key="1">
    <source>
        <dbReference type="SAM" id="MobiDB-lite"/>
    </source>
</evidence>
<keyword evidence="4" id="KW-1185">Reference proteome</keyword>
<name>A0ABV4U8D3_9BACT</name>
<feature type="compositionally biased region" description="Basic and acidic residues" evidence="1">
    <location>
        <begin position="152"/>
        <end position="164"/>
    </location>
</feature>
<dbReference type="EMBL" id="JBGUBD010000007">
    <property type="protein sequence ID" value="MFA9479082.1"/>
    <property type="molecule type" value="Genomic_DNA"/>
</dbReference>
<feature type="signal peptide" evidence="2">
    <location>
        <begin position="1"/>
        <end position="25"/>
    </location>
</feature>
<proteinExistence type="predicted"/>
<sequence length="189" mass="22136">MKRFTTLGAWLAVLMLTIGGGAAVADDNDNNQDRDRSGIQMRHPATGMHGMDEGSLRRLVRDLDLDDEQHEQIRETLREARERRMSWWQEHGQAVHGLRQRVHNARKADDREQFRESWAELGELMFDAPDPGQVIHDVKEILTEEQREQLEANWQEARERMERRRERRGGRRDRDGNGDDENGDDDNND</sequence>
<feature type="region of interest" description="Disordered" evidence="1">
    <location>
        <begin position="23"/>
        <end position="53"/>
    </location>
</feature>
<evidence type="ECO:0000256" key="2">
    <source>
        <dbReference type="SAM" id="SignalP"/>
    </source>
</evidence>
<feature type="compositionally biased region" description="Acidic residues" evidence="1">
    <location>
        <begin position="178"/>
        <end position="189"/>
    </location>
</feature>
<gene>
    <name evidence="3" type="ORF">ACERK3_12390</name>
</gene>
<feature type="region of interest" description="Disordered" evidence="1">
    <location>
        <begin position="152"/>
        <end position="189"/>
    </location>
</feature>